<reference evidence="1" key="1">
    <citation type="journal article" date="2014" name="Front. Microbiol.">
        <title>High frequency of phylogenetically diverse reductive dehalogenase-homologous genes in deep subseafloor sedimentary metagenomes.</title>
        <authorList>
            <person name="Kawai M."/>
            <person name="Futagami T."/>
            <person name="Toyoda A."/>
            <person name="Takaki Y."/>
            <person name="Nishi S."/>
            <person name="Hori S."/>
            <person name="Arai W."/>
            <person name="Tsubouchi T."/>
            <person name="Morono Y."/>
            <person name="Uchiyama I."/>
            <person name="Ito T."/>
            <person name="Fujiyama A."/>
            <person name="Inagaki F."/>
            <person name="Takami H."/>
        </authorList>
    </citation>
    <scope>NUCLEOTIDE SEQUENCE</scope>
    <source>
        <strain evidence="1">Expedition CK06-06</strain>
    </source>
</reference>
<comment type="caution">
    <text evidence="1">The sequence shown here is derived from an EMBL/GenBank/DDBJ whole genome shotgun (WGS) entry which is preliminary data.</text>
</comment>
<proteinExistence type="predicted"/>
<evidence type="ECO:0000313" key="1">
    <source>
        <dbReference type="EMBL" id="GAG20918.1"/>
    </source>
</evidence>
<dbReference type="EMBL" id="BARS01033000">
    <property type="protein sequence ID" value="GAG20918.1"/>
    <property type="molecule type" value="Genomic_DNA"/>
</dbReference>
<sequence>MSAPFDKIAELEDKIEVIEKLISQNVRILEEITRILTGRK</sequence>
<name>X0W8J3_9ZZZZ</name>
<protein>
    <submittedName>
        <fullName evidence="1">Uncharacterized protein</fullName>
    </submittedName>
</protein>
<accession>X0W8J3</accession>
<organism evidence="1">
    <name type="scientific">marine sediment metagenome</name>
    <dbReference type="NCBI Taxonomy" id="412755"/>
    <lineage>
        <taxon>unclassified sequences</taxon>
        <taxon>metagenomes</taxon>
        <taxon>ecological metagenomes</taxon>
    </lineage>
</organism>
<dbReference type="AlphaFoldDB" id="X0W8J3"/>
<gene>
    <name evidence="1" type="ORF">S01H1_51153</name>
</gene>